<evidence type="ECO:0000256" key="1">
    <source>
        <dbReference type="ARBA" id="ARBA00022801"/>
    </source>
</evidence>
<dbReference type="AlphaFoldDB" id="A0A485LAB9"/>
<dbReference type="PANTHER" id="PTHR12872">
    <property type="entry name" value="ALPHA-N-ACETYLGLUCOSAMINIDASE"/>
    <property type="match status" value="1"/>
</dbReference>
<reference evidence="7 8" key="1">
    <citation type="submission" date="2019-03" db="EMBL/GenBank/DDBJ databases">
        <authorList>
            <person name="Gaulin E."/>
            <person name="Dumas B."/>
        </authorList>
    </citation>
    <scope>NUCLEOTIDE SEQUENCE [LARGE SCALE GENOMIC DNA]</scope>
    <source>
        <strain evidence="7">CBS 568.67</strain>
    </source>
</reference>
<feature type="domain" description="Alpha-N-acetylglucosaminidase N-terminal" evidence="4">
    <location>
        <begin position="35"/>
        <end position="116"/>
    </location>
</feature>
<evidence type="ECO:0000259" key="4">
    <source>
        <dbReference type="Pfam" id="PF12971"/>
    </source>
</evidence>
<dbReference type="InterPro" id="IPR029018">
    <property type="entry name" value="Hex-like_dom2"/>
</dbReference>
<dbReference type="PANTHER" id="PTHR12872:SF1">
    <property type="entry name" value="ALPHA-N-ACETYLGLUCOSAMINIDASE"/>
    <property type="match status" value="1"/>
</dbReference>
<dbReference type="EMBL" id="CAADRA010006399">
    <property type="protein sequence ID" value="VFT94930.1"/>
    <property type="molecule type" value="Genomic_DNA"/>
</dbReference>
<evidence type="ECO:0000313" key="7">
    <source>
        <dbReference type="EMBL" id="VFT94930.1"/>
    </source>
</evidence>
<dbReference type="Gene3D" id="3.20.20.80">
    <property type="entry name" value="Glycosidases"/>
    <property type="match status" value="1"/>
</dbReference>
<dbReference type="EMBL" id="VJMH01006378">
    <property type="protein sequence ID" value="KAF0690460.1"/>
    <property type="molecule type" value="Genomic_DNA"/>
</dbReference>
<dbReference type="Pfam" id="PF12971">
    <property type="entry name" value="NAGLU_N"/>
    <property type="match status" value="1"/>
</dbReference>
<dbReference type="Pfam" id="PF05089">
    <property type="entry name" value="NAGLU"/>
    <property type="match status" value="1"/>
</dbReference>
<sequence>MPLRRMGWLNLSVLCVAMAVLSAMPSAPIHDPIKATEGLITRRLGGKYLPQFSLEVIPTLADERDVFEIDSANNKIHIRGSSATALSYAIQWYLKQVVHTQANWDDHVLQMPETLPPIASPIRVEKASKYTYYQNVCTVSYSMWTWGWEKWEKHIDWMALNGINMPLAFTGQEKVWQATFRKFNVSDAGMNKFFAGAAFLAWGRMGNIRGSWVKGPLAQDFIDSQFELQGKILTRMREFGMLPALPAFAGHIPEELTKLYPAAKTFRSPNWGNFPERYTNVYMLDSSDPLYRVIGQTFIEEQTRLNGGFTSSLYQADTFNEMAPASSDPAFLHAASKAVIDSMTSADPKAVWLLQAWTFNEGFWQDPKTIEAYLGGVPNDRMILLDLYSESIPIWSRTSNYFGKRWIYCMLHNFGGNTGLRGDLAYYASEPIRARAASNGTMIGVGLTMEGIFQNYVVYDLTLQMAWETKPIQLDSWLPAFVQSRYHANDAHAASAWNTLRHSVYSVPTGGGVTKSIVSVRPGWDILHLTFQPTDISYDPLLVVSAWKSLLVAADNVPHTDAFLHDMVDVTRQVLCDHFLMHYKAIKSSFAVRNMTTDEMADTVQRMIELLWDLDVILSSHVDFLLGRWLAQAKAVAGNRSDVAAYLEYEARNQVTRWGDSNGNCLSDYAAKDWAGLVASYYHPRWRIWLTEVSAAYDAHRDVDSKAVTEALEAFELGWQLERVSYPTAAHGNPVQIAQSFLAKHGARLGQVEASHSSSHHNVKVYRPLSQDTRLTLVQDCTTADCFP</sequence>
<dbReference type="Gene3D" id="3.30.379.10">
    <property type="entry name" value="Chitobiase/beta-hexosaminidase domain 2-like"/>
    <property type="match status" value="1"/>
</dbReference>
<dbReference type="Proteomes" id="UP000332933">
    <property type="component" value="Unassembled WGS sequence"/>
</dbReference>
<dbReference type="GO" id="GO:0016787">
    <property type="term" value="F:hydrolase activity"/>
    <property type="evidence" value="ECO:0007669"/>
    <property type="project" value="UniProtKB-KW"/>
</dbReference>
<evidence type="ECO:0000313" key="6">
    <source>
        <dbReference type="EMBL" id="KAF0690460.1"/>
    </source>
</evidence>
<evidence type="ECO:0000259" key="3">
    <source>
        <dbReference type="Pfam" id="PF05089"/>
    </source>
</evidence>
<protein>
    <submittedName>
        <fullName evidence="7">Aste57867_18192 protein</fullName>
    </submittedName>
</protein>
<organism evidence="7 8">
    <name type="scientific">Aphanomyces stellatus</name>
    <dbReference type="NCBI Taxonomy" id="120398"/>
    <lineage>
        <taxon>Eukaryota</taxon>
        <taxon>Sar</taxon>
        <taxon>Stramenopiles</taxon>
        <taxon>Oomycota</taxon>
        <taxon>Saprolegniomycetes</taxon>
        <taxon>Saprolegniales</taxon>
        <taxon>Verrucalvaceae</taxon>
        <taxon>Aphanomyces</taxon>
    </lineage>
</organism>
<dbReference type="Gene3D" id="1.20.120.670">
    <property type="entry name" value="N-acetyl-b-d-glucoasminidase"/>
    <property type="match status" value="1"/>
</dbReference>
<dbReference type="InterPro" id="IPR024733">
    <property type="entry name" value="NAGLU_tim-barrel"/>
</dbReference>
<keyword evidence="2" id="KW-0732">Signal</keyword>
<feature type="domain" description="Alpha-N-acetylglucosaminidase C-terminal" evidence="5">
    <location>
        <begin position="477"/>
        <end position="743"/>
    </location>
</feature>
<dbReference type="InterPro" id="IPR007781">
    <property type="entry name" value="NAGLU"/>
</dbReference>
<feature type="signal peptide" evidence="2">
    <location>
        <begin position="1"/>
        <end position="23"/>
    </location>
</feature>
<evidence type="ECO:0000256" key="2">
    <source>
        <dbReference type="SAM" id="SignalP"/>
    </source>
</evidence>
<dbReference type="OrthoDB" id="64736at2759"/>
<feature type="chain" id="PRO_5036116438" evidence="2">
    <location>
        <begin position="24"/>
        <end position="788"/>
    </location>
</feature>
<accession>A0A485LAB9</accession>
<evidence type="ECO:0000313" key="8">
    <source>
        <dbReference type="Proteomes" id="UP000332933"/>
    </source>
</evidence>
<proteinExistence type="predicted"/>
<keyword evidence="1" id="KW-0378">Hydrolase</keyword>
<keyword evidence="8" id="KW-1185">Reference proteome</keyword>
<name>A0A485LAB9_9STRA</name>
<reference evidence="6" key="2">
    <citation type="submission" date="2019-06" db="EMBL/GenBank/DDBJ databases">
        <title>Genomics analysis of Aphanomyces spp. identifies a new class of oomycete effector associated with host adaptation.</title>
        <authorList>
            <person name="Gaulin E."/>
        </authorList>
    </citation>
    <scope>NUCLEOTIDE SEQUENCE</scope>
    <source>
        <strain evidence="6">CBS 578.67</strain>
    </source>
</reference>
<dbReference type="InterPro" id="IPR024732">
    <property type="entry name" value="NAGLU_C"/>
</dbReference>
<feature type="domain" description="Alpha-N-acetylglucosaminidase tim-barrel" evidence="3">
    <location>
        <begin position="132"/>
        <end position="468"/>
    </location>
</feature>
<dbReference type="Pfam" id="PF12972">
    <property type="entry name" value="NAGLU_C"/>
    <property type="match status" value="1"/>
</dbReference>
<gene>
    <name evidence="7" type="primary">Aste57867_18192</name>
    <name evidence="6" type="ORF">As57867_018130</name>
    <name evidence="7" type="ORF">ASTE57867_18192</name>
</gene>
<evidence type="ECO:0000259" key="5">
    <source>
        <dbReference type="Pfam" id="PF12972"/>
    </source>
</evidence>
<dbReference type="InterPro" id="IPR024240">
    <property type="entry name" value="NAGLU_N"/>
</dbReference>